<dbReference type="Proteomes" id="UP000235023">
    <property type="component" value="Unassembled WGS sequence"/>
</dbReference>
<gene>
    <name evidence="1" type="ORF">BDW42DRAFT_201842</name>
</gene>
<evidence type="ECO:0000313" key="2">
    <source>
        <dbReference type="Proteomes" id="UP000235023"/>
    </source>
</evidence>
<dbReference type="AlphaFoldDB" id="A0A2J5HPE4"/>
<dbReference type="EMBL" id="KZ559565">
    <property type="protein sequence ID" value="PLN79123.1"/>
    <property type="molecule type" value="Genomic_DNA"/>
</dbReference>
<keyword evidence="2" id="KW-1185">Reference proteome</keyword>
<reference evidence="2" key="1">
    <citation type="submission" date="2017-12" db="EMBL/GenBank/DDBJ databases">
        <authorList>
            <consortium name="DOE Joint Genome Institute"/>
            <person name="Mondo S.J."/>
            <person name="Kjaerbolling I."/>
            <person name="Vesth T.C."/>
            <person name="Frisvad J.C."/>
            <person name="Nybo J.L."/>
            <person name="Theobald S."/>
            <person name="Kuo A."/>
            <person name="Bowyer P."/>
            <person name="Matsuda Y."/>
            <person name="Lyhne E.K."/>
            <person name="Kogle M.E."/>
            <person name="Clum A."/>
            <person name="Lipzen A."/>
            <person name="Salamov A."/>
            <person name="Ngan C.Y."/>
            <person name="Daum C."/>
            <person name="Chiniquy J."/>
            <person name="Barry K."/>
            <person name="LaButti K."/>
            <person name="Haridas S."/>
            <person name="Simmons B.A."/>
            <person name="Magnuson J.K."/>
            <person name="Mortensen U.H."/>
            <person name="Larsen T.O."/>
            <person name="Grigoriev I.V."/>
            <person name="Baker S.E."/>
            <person name="Andersen M.R."/>
            <person name="Nordberg H.P."/>
            <person name="Cantor M.N."/>
            <person name="Hua S.X."/>
        </authorList>
    </citation>
    <scope>NUCLEOTIDE SEQUENCE [LARGE SCALE GENOMIC DNA]</scope>
    <source>
        <strain evidence="2">IBT 19404</strain>
    </source>
</reference>
<accession>A0A2J5HPE4</accession>
<dbReference type="Pfam" id="PF12511">
    <property type="entry name" value="DUF3716"/>
    <property type="match status" value="1"/>
</dbReference>
<protein>
    <submittedName>
        <fullName evidence="1">Uncharacterized protein</fullName>
    </submittedName>
</protein>
<dbReference type="OrthoDB" id="4499406at2759"/>
<sequence>MSTYWSNNLSPNLTKRYNDLLGNFVNNQKRPADEDISPCRRQKTKKSNPVFEIVTGVGSDGLPFISPDNVIARNFSRLPVIRKLDWRVDTPGNPVRRELKNRLNFVAALGQTRGETASKPCSFCRTGKGPWESCVIIADPLNPDAKHNGYCSNFPLVPSDNEDKLPIFHEPEDHNDPNYEPPTTAASSLLRNNKSTSDLSLLRGLRTGTVQNLNLSSGKLPKAAGTVEKNKSTLSKFHVPPRKNKLPKPTAMKQELQDECFKNTRSDVSTIPTSQSSAFTSLPLNIKETSSSATPSRREVVVPFPLGADAFDNLDLLKSAEEDMLEHVDKIRKRIKVLEAQKMEHHDPWAYV</sequence>
<proteinExistence type="predicted"/>
<name>A0A2J5HPE4_9EURO</name>
<organism evidence="1 2">
    <name type="scientific">Aspergillus taichungensis</name>
    <dbReference type="NCBI Taxonomy" id="482145"/>
    <lineage>
        <taxon>Eukaryota</taxon>
        <taxon>Fungi</taxon>
        <taxon>Dikarya</taxon>
        <taxon>Ascomycota</taxon>
        <taxon>Pezizomycotina</taxon>
        <taxon>Eurotiomycetes</taxon>
        <taxon>Eurotiomycetidae</taxon>
        <taxon>Eurotiales</taxon>
        <taxon>Aspergillaceae</taxon>
        <taxon>Aspergillus</taxon>
        <taxon>Aspergillus subgen. Circumdati</taxon>
    </lineage>
</organism>
<dbReference type="InterPro" id="IPR022190">
    <property type="entry name" value="DUF3716"/>
</dbReference>
<evidence type="ECO:0000313" key="1">
    <source>
        <dbReference type="EMBL" id="PLN79123.1"/>
    </source>
</evidence>